<gene>
    <name evidence="2" type="ORF">EV146_10942</name>
</gene>
<feature type="transmembrane region" description="Helical" evidence="1">
    <location>
        <begin position="6"/>
        <end position="27"/>
    </location>
</feature>
<organism evidence="2 3">
    <name type="scientific">Mesobacillus foraminis</name>
    <dbReference type="NCBI Taxonomy" id="279826"/>
    <lineage>
        <taxon>Bacteria</taxon>
        <taxon>Bacillati</taxon>
        <taxon>Bacillota</taxon>
        <taxon>Bacilli</taxon>
        <taxon>Bacillales</taxon>
        <taxon>Bacillaceae</taxon>
        <taxon>Mesobacillus</taxon>
    </lineage>
</organism>
<dbReference type="InterPro" id="IPR020372">
    <property type="entry name" value="Competence_ComGG"/>
</dbReference>
<evidence type="ECO:0000313" key="3">
    <source>
        <dbReference type="Proteomes" id="UP000295689"/>
    </source>
</evidence>
<keyword evidence="1" id="KW-0812">Transmembrane</keyword>
<dbReference type="Proteomes" id="UP000295689">
    <property type="component" value="Unassembled WGS sequence"/>
</dbReference>
<dbReference type="Pfam" id="PF14173">
    <property type="entry name" value="ComGG"/>
    <property type="match status" value="1"/>
</dbReference>
<evidence type="ECO:0000313" key="2">
    <source>
        <dbReference type="EMBL" id="TCN22889.1"/>
    </source>
</evidence>
<evidence type="ECO:0000256" key="1">
    <source>
        <dbReference type="SAM" id="Phobius"/>
    </source>
</evidence>
<sequence length="125" mass="14500">MKNERGFTYPVSLCMLVFFSLLLLITVEQNMAEKRFYKDTEVILVQEYYLLSAVKRAEGLLKENNLSQTGTFLYTKGTVAYQTRVLPEGLAEITFTVKLFTKEQWVGVGHFDTVQKKLVKWMEKS</sequence>
<accession>A0A4R2BBH4</accession>
<keyword evidence="1" id="KW-0472">Membrane</keyword>
<dbReference type="AlphaFoldDB" id="A0A4R2BBH4"/>
<dbReference type="EMBL" id="SLVV01000009">
    <property type="protein sequence ID" value="TCN22889.1"/>
    <property type="molecule type" value="Genomic_DNA"/>
</dbReference>
<comment type="caution">
    <text evidence="2">The sequence shown here is derived from an EMBL/GenBank/DDBJ whole genome shotgun (WGS) entry which is preliminary data.</text>
</comment>
<name>A0A4R2BBH4_9BACI</name>
<dbReference type="RefSeq" id="WP_158287126.1">
    <property type="nucleotide sequence ID" value="NZ_JABUHM010000008.1"/>
</dbReference>
<reference evidence="2 3" key="1">
    <citation type="journal article" date="2015" name="Stand. Genomic Sci.">
        <title>Genomic Encyclopedia of Bacterial and Archaeal Type Strains, Phase III: the genomes of soil and plant-associated and newly described type strains.</title>
        <authorList>
            <person name="Whitman W.B."/>
            <person name="Woyke T."/>
            <person name="Klenk H.P."/>
            <person name="Zhou Y."/>
            <person name="Lilburn T.G."/>
            <person name="Beck B.J."/>
            <person name="De Vos P."/>
            <person name="Vandamme P."/>
            <person name="Eisen J.A."/>
            <person name="Garrity G."/>
            <person name="Hugenholtz P."/>
            <person name="Kyrpides N.C."/>
        </authorList>
    </citation>
    <scope>NUCLEOTIDE SEQUENCE [LARGE SCALE GENOMIC DNA]</scope>
    <source>
        <strain evidence="2 3">CV53</strain>
    </source>
</reference>
<keyword evidence="3" id="KW-1185">Reference proteome</keyword>
<protein>
    <submittedName>
        <fullName evidence="2">ComG operon protein 7 (ComGG)</fullName>
    </submittedName>
</protein>
<proteinExistence type="predicted"/>
<keyword evidence="1" id="KW-1133">Transmembrane helix</keyword>